<evidence type="ECO:0000313" key="3">
    <source>
        <dbReference type="Proteomes" id="UP000887116"/>
    </source>
</evidence>
<evidence type="ECO:0000256" key="1">
    <source>
        <dbReference type="SAM" id="SignalP"/>
    </source>
</evidence>
<dbReference type="OrthoDB" id="6421681at2759"/>
<dbReference type="Proteomes" id="UP000887116">
    <property type="component" value="Unassembled WGS sequence"/>
</dbReference>
<organism evidence="2 3">
    <name type="scientific">Trichonephila clavata</name>
    <name type="common">Joro spider</name>
    <name type="synonym">Nephila clavata</name>
    <dbReference type="NCBI Taxonomy" id="2740835"/>
    <lineage>
        <taxon>Eukaryota</taxon>
        <taxon>Metazoa</taxon>
        <taxon>Ecdysozoa</taxon>
        <taxon>Arthropoda</taxon>
        <taxon>Chelicerata</taxon>
        <taxon>Arachnida</taxon>
        <taxon>Araneae</taxon>
        <taxon>Araneomorphae</taxon>
        <taxon>Entelegynae</taxon>
        <taxon>Araneoidea</taxon>
        <taxon>Nephilidae</taxon>
        <taxon>Trichonephila</taxon>
    </lineage>
</organism>
<feature type="signal peptide" evidence="1">
    <location>
        <begin position="1"/>
        <end position="16"/>
    </location>
</feature>
<keyword evidence="3" id="KW-1185">Reference proteome</keyword>
<dbReference type="EMBL" id="BMAO01017352">
    <property type="protein sequence ID" value="GFR15072.1"/>
    <property type="molecule type" value="Genomic_DNA"/>
</dbReference>
<proteinExistence type="predicted"/>
<comment type="caution">
    <text evidence="2">The sequence shown here is derived from an EMBL/GenBank/DDBJ whole genome shotgun (WGS) entry which is preliminary data.</text>
</comment>
<keyword evidence="1" id="KW-0732">Signal</keyword>
<reference evidence="2" key="1">
    <citation type="submission" date="2020-07" db="EMBL/GenBank/DDBJ databases">
        <title>Multicomponent nature underlies the extraordinary mechanical properties of spider dragline silk.</title>
        <authorList>
            <person name="Kono N."/>
            <person name="Nakamura H."/>
            <person name="Mori M."/>
            <person name="Yoshida Y."/>
            <person name="Ohtoshi R."/>
            <person name="Malay A.D."/>
            <person name="Moran D.A.P."/>
            <person name="Tomita M."/>
            <person name="Numata K."/>
            <person name="Arakawa K."/>
        </authorList>
    </citation>
    <scope>NUCLEOTIDE SEQUENCE</scope>
</reference>
<name>A0A8X6LNR2_TRICU</name>
<accession>A0A8X6LNR2</accession>
<gene>
    <name evidence="2" type="ORF">TNCT_607141</name>
</gene>
<sequence>MLRIGILLIFLILAKSQVGSLSSSRLFSEFPESEDDAIIVPGSGTLPPCVAIFMSTFHQKVHSSKILSELLDFSEMTAEEFSKKVQPYILSTHTKYKVENAPQSVRSCIEQISKCRRSLSLSVIVRTHGYTVSKFAYYEGVLDERNAVSAALTFADLLRGQAVQQKRSGDPDWKMSALSLGFIDFMNYFHLFSKESIPLLLKIYIDEWISVS</sequence>
<feature type="chain" id="PRO_5036497874" evidence="1">
    <location>
        <begin position="17"/>
        <end position="212"/>
    </location>
</feature>
<evidence type="ECO:0000313" key="2">
    <source>
        <dbReference type="EMBL" id="GFR15072.1"/>
    </source>
</evidence>
<dbReference type="AlphaFoldDB" id="A0A8X6LNR2"/>
<protein>
    <submittedName>
        <fullName evidence="2">Uncharacterized protein</fullName>
    </submittedName>
</protein>